<proteinExistence type="predicted"/>
<protein>
    <submittedName>
        <fullName evidence="1">Uncharacterized protein</fullName>
    </submittedName>
</protein>
<dbReference type="KEGG" id="led:BBK82_03170"/>
<dbReference type="STRING" id="1586287.BBK82_03170"/>
<dbReference type="EMBL" id="CP016793">
    <property type="protein sequence ID" value="ANZ35218.1"/>
    <property type="molecule type" value="Genomic_DNA"/>
</dbReference>
<gene>
    <name evidence="1" type="ORF">BBK82_03170</name>
</gene>
<name>A0A1B2HBW6_9PSEU</name>
<dbReference type="AlphaFoldDB" id="A0A1B2HBW6"/>
<accession>A0A1B2HBW6</accession>
<reference evidence="1 2" key="1">
    <citation type="submission" date="2016-07" db="EMBL/GenBank/DDBJ databases">
        <title>Complete genome sequence of the Lentzea guizhouensis DHS C013.</title>
        <authorList>
            <person name="Cao C."/>
        </authorList>
    </citation>
    <scope>NUCLEOTIDE SEQUENCE [LARGE SCALE GENOMIC DNA]</scope>
    <source>
        <strain evidence="1 2">DHS C013</strain>
    </source>
</reference>
<sequence length="97" mass="10125">MTALHDALTESAAAARERFAGNRNGYLDGSDTVHAVQLQSWLGLKVPGPGCHVGTGSWDFTRFKPTTSAVTCGRCFSAGLRSSTGGGLEQLVLDVDA</sequence>
<dbReference type="OrthoDB" id="3690454at2"/>
<evidence type="ECO:0000313" key="2">
    <source>
        <dbReference type="Proteomes" id="UP000093053"/>
    </source>
</evidence>
<dbReference type="Proteomes" id="UP000093053">
    <property type="component" value="Chromosome"/>
</dbReference>
<evidence type="ECO:0000313" key="1">
    <source>
        <dbReference type="EMBL" id="ANZ35218.1"/>
    </source>
</evidence>
<dbReference type="RefSeq" id="WP_065913634.1">
    <property type="nucleotide sequence ID" value="NZ_CP016793.1"/>
</dbReference>
<keyword evidence="2" id="KW-1185">Reference proteome</keyword>
<organism evidence="1 2">
    <name type="scientific">Lentzea guizhouensis</name>
    <dbReference type="NCBI Taxonomy" id="1586287"/>
    <lineage>
        <taxon>Bacteria</taxon>
        <taxon>Bacillati</taxon>
        <taxon>Actinomycetota</taxon>
        <taxon>Actinomycetes</taxon>
        <taxon>Pseudonocardiales</taxon>
        <taxon>Pseudonocardiaceae</taxon>
        <taxon>Lentzea</taxon>
    </lineage>
</organism>